<dbReference type="Pfam" id="PF09359">
    <property type="entry name" value="VTC"/>
    <property type="match status" value="1"/>
</dbReference>
<dbReference type="InterPro" id="IPR042267">
    <property type="entry name" value="VTC_sf"/>
</dbReference>
<dbReference type="SUPFAM" id="SSF55154">
    <property type="entry name" value="CYTH-like phosphatases"/>
    <property type="match status" value="1"/>
</dbReference>
<proteinExistence type="predicted"/>
<dbReference type="Proteomes" id="UP000469870">
    <property type="component" value="Unassembled WGS sequence"/>
</dbReference>
<evidence type="ECO:0000313" key="2">
    <source>
        <dbReference type="EMBL" id="MRI81684.1"/>
    </source>
</evidence>
<dbReference type="EMBL" id="WJQR01000005">
    <property type="protein sequence ID" value="MRI81684.1"/>
    <property type="molecule type" value="Genomic_DNA"/>
</dbReference>
<dbReference type="AlphaFoldDB" id="A0A844BKU8"/>
<gene>
    <name evidence="2" type="ORF">GIY11_06595</name>
</gene>
<dbReference type="CDD" id="cd07750">
    <property type="entry name" value="PolyPPase_VTC_like"/>
    <property type="match status" value="1"/>
</dbReference>
<sequence>MKAYIKVNQEEMRVMAYQHVFKRKEVKYLINAEQWQGLLGRFTDHMELDAYGKHLISNIYYDTQQWYLARLSLSKPKYKEKIRMRSYGVPTENDKVFLEMKKKYDGIVYKRRTTMPLKQAERFLEHKLRIEQPSQILSEFDYLLTLYPDLRPAMYISYERMAYFCPEDANVRITFDQNILYRTENLALSDGSYGKAILPTGSILMEVKIGGGMPLWLADAFTELKIYPAKYSKFSTGYKNYLSQKTQQNNLTDVSEQLKREEMECIA</sequence>
<protein>
    <submittedName>
        <fullName evidence="2">VTC domain-containing protein</fullName>
    </submittedName>
</protein>
<dbReference type="InterPro" id="IPR033469">
    <property type="entry name" value="CYTH-like_dom_sf"/>
</dbReference>
<feature type="domain" description="VTC" evidence="1">
    <location>
        <begin position="22"/>
        <end position="239"/>
    </location>
</feature>
<reference evidence="2 3" key="1">
    <citation type="submission" date="2019-11" db="EMBL/GenBank/DDBJ databases">
        <title>Characterisation of Fundicoccus ignavus gen. nov. sp. nov., a novel genus of the family Aerococcaceae isolated from bulk tank milk.</title>
        <authorList>
            <person name="Siebert A."/>
            <person name="Huptas C."/>
            <person name="Wenning M."/>
            <person name="Scherer S."/>
            <person name="Doll E.V."/>
        </authorList>
    </citation>
    <scope>NUCLEOTIDE SEQUENCE [LARGE SCALE GENOMIC DNA]</scope>
    <source>
        <strain evidence="2 3">DSM 109653</strain>
    </source>
</reference>
<evidence type="ECO:0000259" key="1">
    <source>
        <dbReference type="Pfam" id="PF09359"/>
    </source>
</evidence>
<comment type="caution">
    <text evidence="2">The sequence shown here is derived from an EMBL/GenBank/DDBJ whole genome shotgun (WGS) entry which is preliminary data.</text>
</comment>
<organism evidence="2 3">
    <name type="scientific">Fundicoccus ignavus</name>
    <dbReference type="NCBI Taxonomy" id="2664442"/>
    <lineage>
        <taxon>Bacteria</taxon>
        <taxon>Bacillati</taxon>
        <taxon>Bacillota</taxon>
        <taxon>Bacilli</taxon>
        <taxon>Lactobacillales</taxon>
        <taxon>Aerococcaceae</taxon>
        <taxon>Fundicoccus</taxon>
    </lineage>
</organism>
<dbReference type="Gene3D" id="3.20.100.30">
    <property type="entry name" value="VTC, catalytic tunnel domain"/>
    <property type="match status" value="1"/>
</dbReference>
<dbReference type="GO" id="GO:0006799">
    <property type="term" value="P:polyphosphate biosynthetic process"/>
    <property type="evidence" value="ECO:0007669"/>
    <property type="project" value="UniProtKB-ARBA"/>
</dbReference>
<dbReference type="InterPro" id="IPR018966">
    <property type="entry name" value="VTC_domain"/>
</dbReference>
<accession>A0A844BKU8</accession>
<evidence type="ECO:0000313" key="3">
    <source>
        <dbReference type="Proteomes" id="UP000469870"/>
    </source>
</evidence>
<name>A0A844BKU8_9LACT</name>